<dbReference type="InterPro" id="IPR008219">
    <property type="entry name" value="PRODH_bac_arc"/>
</dbReference>
<keyword evidence="13" id="KW-1185">Reference proteome</keyword>
<dbReference type="SUPFAM" id="SSF51730">
    <property type="entry name" value="FAD-linked oxidoreductase"/>
    <property type="match status" value="1"/>
</dbReference>
<dbReference type="OrthoDB" id="9773461at2"/>
<dbReference type="AlphaFoldDB" id="A0A521ASY2"/>
<dbReference type="Proteomes" id="UP000315636">
    <property type="component" value="Unassembled WGS sequence"/>
</dbReference>
<dbReference type="PANTHER" id="PTHR13914:SF0">
    <property type="entry name" value="PROLINE DEHYDROGENASE 1, MITOCHONDRIAL"/>
    <property type="match status" value="1"/>
</dbReference>
<evidence type="ECO:0000256" key="7">
    <source>
        <dbReference type="ARBA" id="ARBA00023062"/>
    </source>
</evidence>
<dbReference type="UniPathway" id="UPA00261">
    <property type="reaction ID" value="UER00373"/>
</dbReference>
<comment type="pathway">
    <text evidence="1">Amino-acid degradation; L-proline degradation into L-glutamate; L-glutamate from L-proline: step 1/2.</text>
</comment>
<evidence type="ECO:0000256" key="8">
    <source>
        <dbReference type="ARBA" id="ARBA00048779"/>
    </source>
</evidence>
<feature type="binding site" evidence="9">
    <location>
        <position position="99"/>
    </location>
    <ligand>
        <name>substrate</name>
    </ligand>
</feature>
<keyword evidence="7" id="KW-0642">Proline metabolism</keyword>
<feature type="domain" description="Proline dehydrogenase" evidence="11">
    <location>
        <begin position="44"/>
        <end position="295"/>
    </location>
</feature>
<reference evidence="12 13" key="1">
    <citation type="submission" date="2017-05" db="EMBL/GenBank/DDBJ databases">
        <authorList>
            <person name="Varghese N."/>
            <person name="Submissions S."/>
        </authorList>
    </citation>
    <scope>NUCLEOTIDE SEQUENCE [LARGE SCALE GENOMIC DNA]</scope>
    <source>
        <strain evidence="12 13">DSM 45474</strain>
    </source>
</reference>
<feature type="binding site" evidence="10">
    <location>
        <position position="134"/>
    </location>
    <ligand>
        <name>FAD</name>
        <dbReference type="ChEBI" id="CHEBI:57692"/>
    </ligand>
</feature>
<evidence type="ECO:0000313" key="12">
    <source>
        <dbReference type="EMBL" id="SMO37914.1"/>
    </source>
</evidence>
<keyword evidence="3" id="KW-0285">Flavoprotein</keyword>
<dbReference type="InterPro" id="IPR029041">
    <property type="entry name" value="FAD-linked_oxidoreductase-like"/>
</dbReference>
<evidence type="ECO:0000256" key="1">
    <source>
        <dbReference type="ARBA" id="ARBA00004739"/>
    </source>
</evidence>
<evidence type="ECO:0000313" key="13">
    <source>
        <dbReference type="Proteomes" id="UP000315636"/>
    </source>
</evidence>
<gene>
    <name evidence="12" type="ORF">SAMN06264849_101320</name>
</gene>
<feature type="binding site" evidence="10">
    <location>
        <begin position="223"/>
        <end position="224"/>
    </location>
    <ligand>
        <name>FAD</name>
        <dbReference type="ChEBI" id="CHEBI:57692"/>
    </ligand>
</feature>
<dbReference type="GO" id="GO:0000166">
    <property type="term" value="F:nucleotide binding"/>
    <property type="evidence" value="ECO:0007669"/>
    <property type="project" value="UniProtKB-KW"/>
</dbReference>
<keyword evidence="4 10" id="KW-0547">Nucleotide-binding</keyword>
<evidence type="ECO:0000256" key="5">
    <source>
        <dbReference type="ARBA" id="ARBA00022827"/>
    </source>
</evidence>
<feature type="binding site" evidence="9">
    <location>
        <position position="285"/>
    </location>
    <ligand>
        <name>substrate</name>
    </ligand>
</feature>
<keyword evidence="5 10" id="KW-0274">FAD</keyword>
<sequence length="304" mass="34814">MLESVTKNIFQYAAQNRVLNKAARRWGLKFGAAQVVAGETIDSAMKVAKELNDQGLVCTVDHLGEFVSSREEASEATQYCIDTLDKIAETGVNCNLSLKLTQLGLDIDYGFCLDNMKKILETAKKHHNFVRIDMEDYSHCQLTLDMLAELRQEYDNVGTVIQSYLHRSLQDVKNLKGIPLRLVKGAYKESPEVAYQDKEKVDENFMAIIKEHMLSGSYTAVATHDHHIIAKVKAFAEENQISRDQFEFQMLYGFRTNMQVELVKEGYTMRVYIPFGNDWFGYFMRRLAERPQNVAFALKGFFSK</sequence>
<name>A0A521ASY2_9BACL</name>
<dbReference type="PIRSF" id="PIRSF000196">
    <property type="entry name" value="Pro_dehydrog"/>
    <property type="match status" value="1"/>
</dbReference>
<evidence type="ECO:0000256" key="3">
    <source>
        <dbReference type="ARBA" id="ARBA00022630"/>
    </source>
</evidence>
<evidence type="ECO:0000256" key="4">
    <source>
        <dbReference type="ARBA" id="ARBA00022741"/>
    </source>
</evidence>
<dbReference type="EMBL" id="FXTI01000001">
    <property type="protein sequence ID" value="SMO37914.1"/>
    <property type="molecule type" value="Genomic_DNA"/>
</dbReference>
<dbReference type="Pfam" id="PF01619">
    <property type="entry name" value="Pro_dh"/>
    <property type="match status" value="1"/>
</dbReference>
<feature type="binding site" evidence="10">
    <location>
        <position position="198"/>
    </location>
    <ligand>
        <name>FAD</name>
        <dbReference type="ChEBI" id="CHEBI:57692"/>
    </ligand>
</feature>
<evidence type="ECO:0000256" key="10">
    <source>
        <dbReference type="PIRSR" id="PIRSR000196-2"/>
    </source>
</evidence>
<protein>
    <recommendedName>
        <fullName evidence="2">proline dehydrogenase</fullName>
        <ecNumber evidence="2">1.5.5.2</ecNumber>
    </recommendedName>
</protein>
<dbReference type="RefSeq" id="WP_142504297.1">
    <property type="nucleotide sequence ID" value="NZ_FXTI01000001.1"/>
</dbReference>
<organism evidence="12 13">
    <name type="scientific">Melghirimyces algeriensis</name>
    <dbReference type="NCBI Taxonomy" id="910412"/>
    <lineage>
        <taxon>Bacteria</taxon>
        <taxon>Bacillati</taxon>
        <taxon>Bacillota</taxon>
        <taxon>Bacilli</taxon>
        <taxon>Bacillales</taxon>
        <taxon>Thermoactinomycetaceae</taxon>
        <taxon>Melghirimyces</taxon>
    </lineage>
</organism>
<proteinExistence type="predicted"/>
<evidence type="ECO:0000259" key="11">
    <source>
        <dbReference type="Pfam" id="PF01619"/>
    </source>
</evidence>
<dbReference type="GO" id="GO:0010133">
    <property type="term" value="P:L-proline catabolic process to L-glutamate"/>
    <property type="evidence" value="ECO:0007669"/>
    <property type="project" value="UniProtKB-UniPathway"/>
</dbReference>
<dbReference type="InterPro" id="IPR002872">
    <property type="entry name" value="Proline_DH_dom"/>
</dbReference>
<feature type="binding site" evidence="10">
    <location>
        <begin position="184"/>
        <end position="186"/>
    </location>
    <ligand>
        <name>FAD</name>
        <dbReference type="ChEBI" id="CHEBI:57692"/>
    </ligand>
</feature>
<accession>A0A521ASY2</accession>
<dbReference type="PANTHER" id="PTHR13914">
    <property type="entry name" value="PROLINE OXIDASE"/>
    <property type="match status" value="1"/>
</dbReference>
<comment type="cofactor">
    <cofactor evidence="10">
        <name>FAD</name>
        <dbReference type="ChEBI" id="CHEBI:57692"/>
    </cofactor>
    <text evidence="10">Binds 1 FAD per subunit.</text>
</comment>
<comment type="catalytic activity">
    <reaction evidence="8">
        <text>L-proline + a quinone = (S)-1-pyrroline-5-carboxylate + a quinol + H(+)</text>
        <dbReference type="Rhea" id="RHEA:23784"/>
        <dbReference type="ChEBI" id="CHEBI:15378"/>
        <dbReference type="ChEBI" id="CHEBI:17388"/>
        <dbReference type="ChEBI" id="CHEBI:24646"/>
        <dbReference type="ChEBI" id="CHEBI:60039"/>
        <dbReference type="ChEBI" id="CHEBI:132124"/>
        <dbReference type="EC" id="1.5.5.2"/>
    </reaction>
</comment>
<feature type="binding site" evidence="10">
    <location>
        <position position="162"/>
    </location>
    <ligand>
        <name>FAD</name>
        <dbReference type="ChEBI" id="CHEBI:57692"/>
    </ligand>
</feature>
<dbReference type="EC" id="1.5.5.2" evidence="2"/>
<evidence type="ECO:0000256" key="6">
    <source>
        <dbReference type="ARBA" id="ARBA00023002"/>
    </source>
</evidence>
<dbReference type="GO" id="GO:0004657">
    <property type="term" value="F:proline dehydrogenase activity"/>
    <property type="evidence" value="ECO:0007669"/>
    <property type="project" value="UniProtKB-EC"/>
</dbReference>
<evidence type="ECO:0000256" key="9">
    <source>
        <dbReference type="PIRSR" id="PIRSR000196-1"/>
    </source>
</evidence>
<dbReference type="Gene3D" id="3.20.20.220">
    <property type="match status" value="1"/>
</dbReference>
<evidence type="ECO:0000256" key="2">
    <source>
        <dbReference type="ARBA" id="ARBA00012695"/>
    </source>
</evidence>
<dbReference type="InterPro" id="IPR015659">
    <property type="entry name" value="Proline_oxidase"/>
</dbReference>
<keyword evidence="6" id="KW-0560">Oxidoreductase</keyword>
<feature type="binding site" evidence="9">
    <location>
        <position position="286"/>
    </location>
    <ligand>
        <name>substrate</name>
    </ligand>
</feature>